<proteinExistence type="evidence at transcript level"/>
<evidence type="ECO:0000256" key="5">
    <source>
        <dbReference type="ARBA" id="ARBA00023157"/>
    </source>
</evidence>
<dbReference type="Pfam" id="PF08516">
    <property type="entry name" value="ADAM_CR"/>
    <property type="match status" value="1"/>
</dbReference>
<reference evidence="12" key="1">
    <citation type="submission" date="2010-03" db="EMBL/GenBank/DDBJ databases">
        <title>Molecular characterization and expression analysis of ADAM12 during chicken embryonic development.</title>
        <authorList>
            <person name="Lin J."/>
            <person name="Luo J."/>
            <person name="Redies C."/>
        </authorList>
    </citation>
    <scope>NUCLEOTIDE SEQUENCE</scope>
</reference>
<dbReference type="Pfam" id="PF01562">
    <property type="entry name" value="Pep_M12B_propep"/>
    <property type="match status" value="1"/>
</dbReference>
<accession>D6R189</accession>
<dbReference type="InterPro" id="IPR002870">
    <property type="entry name" value="Peptidase_M12B_N"/>
</dbReference>
<dbReference type="GO" id="GO:0004222">
    <property type="term" value="F:metalloendopeptidase activity"/>
    <property type="evidence" value="ECO:0007669"/>
    <property type="project" value="InterPro"/>
</dbReference>
<evidence type="ECO:0000256" key="3">
    <source>
        <dbReference type="ARBA" id="ARBA00022989"/>
    </source>
</evidence>
<evidence type="ECO:0000256" key="1">
    <source>
        <dbReference type="ARBA" id="ARBA00004167"/>
    </source>
</evidence>
<feature type="disulfide bond" evidence="6">
    <location>
        <begin position="448"/>
        <end position="458"/>
    </location>
</feature>
<dbReference type="InterPro" id="IPR001762">
    <property type="entry name" value="Disintegrin_dom"/>
</dbReference>
<dbReference type="EMBL" id="HM034836">
    <property type="protein sequence ID" value="ADG57078.1"/>
    <property type="molecule type" value="mRNA"/>
</dbReference>
<dbReference type="PhylomeDB" id="D6R189"/>
<comment type="caution">
    <text evidence="6">Lacks conserved residue(s) required for the propagation of feature annotation.</text>
</comment>
<keyword evidence="6" id="KW-0245">EGF-like domain</keyword>
<dbReference type="Pfam" id="PF01421">
    <property type="entry name" value="Reprolysin"/>
    <property type="match status" value="1"/>
</dbReference>
<dbReference type="InterPro" id="IPR006586">
    <property type="entry name" value="ADAM_Cys-rich"/>
</dbReference>
<dbReference type="InterPro" id="IPR001590">
    <property type="entry name" value="Peptidase_M12B"/>
</dbReference>
<organism evidence="12">
    <name type="scientific">Gallus gallus</name>
    <name type="common">Chicken</name>
    <dbReference type="NCBI Taxonomy" id="9031"/>
    <lineage>
        <taxon>Eukaryota</taxon>
        <taxon>Metazoa</taxon>
        <taxon>Chordata</taxon>
        <taxon>Craniata</taxon>
        <taxon>Vertebrata</taxon>
        <taxon>Euteleostomi</taxon>
        <taxon>Archelosauria</taxon>
        <taxon>Archosauria</taxon>
        <taxon>Dinosauria</taxon>
        <taxon>Saurischia</taxon>
        <taxon>Theropoda</taxon>
        <taxon>Coelurosauria</taxon>
        <taxon>Aves</taxon>
        <taxon>Neognathae</taxon>
        <taxon>Galloanserae</taxon>
        <taxon>Galliformes</taxon>
        <taxon>Phasianidae</taxon>
        <taxon>Phasianinae</taxon>
        <taxon>Gallus</taxon>
    </lineage>
</organism>
<dbReference type="PROSITE" id="PS50215">
    <property type="entry name" value="ADAM_MEPRO"/>
    <property type="match status" value="1"/>
</dbReference>
<keyword evidence="4 8" id="KW-0472">Membrane</keyword>
<feature type="domain" description="EGF-like" evidence="10">
    <location>
        <begin position="444"/>
        <end position="476"/>
    </location>
</feature>
<dbReference type="VEuPathDB" id="HostDB:geneid_425843"/>
<dbReference type="InterPro" id="IPR036436">
    <property type="entry name" value="Disintegrin_dom_sf"/>
</dbReference>
<evidence type="ECO:0000313" key="12">
    <source>
        <dbReference type="EMBL" id="ADG57078.1"/>
    </source>
</evidence>
<dbReference type="SMART" id="SM00608">
    <property type="entry name" value="ACR"/>
    <property type="match status" value="1"/>
</dbReference>
<feature type="chain" id="PRO_5009952598" evidence="9">
    <location>
        <begin position="37"/>
        <end position="698"/>
    </location>
</feature>
<dbReference type="SUPFAM" id="SSF57552">
    <property type="entry name" value="Blood coagulation inhibitor (disintegrin)"/>
    <property type="match status" value="1"/>
</dbReference>
<evidence type="ECO:0000256" key="4">
    <source>
        <dbReference type="ARBA" id="ARBA00023136"/>
    </source>
</evidence>
<keyword evidence="9" id="KW-0732">Signal</keyword>
<dbReference type="Gene3D" id="3.40.390.10">
    <property type="entry name" value="Collagenase (Catalytic Domain)"/>
    <property type="match status" value="1"/>
</dbReference>
<dbReference type="PROSITE" id="PS50026">
    <property type="entry name" value="EGF_3"/>
    <property type="match status" value="1"/>
</dbReference>
<feature type="disulfide bond" evidence="6">
    <location>
        <begin position="466"/>
        <end position="475"/>
    </location>
</feature>
<dbReference type="InterPro" id="IPR024079">
    <property type="entry name" value="MetalloPept_cat_dom_sf"/>
</dbReference>
<keyword evidence="5 6" id="KW-1015">Disulfide bond</keyword>
<dbReference type="SMART" id="SM00050">
    <property type="entry name" value="DISIN"/>
    <property type="match status" value="1"/>
</dbReference>
<feature type="region of interest" description="Disordered" evidence="7">
    <location>
        <begin position="538"/>
        <end position="698"/>
    </location>
</feature>
<feature type="signal peptide" evidence="9">
    <location>
        <begin position="1"/>
        <end position="36"/>
    </location>
</feature>
<feature type="compositionally biased region" description="Pro residues" evidence="7">
    <location>
        <begin position="678"/>
        <end position="688"/>
    </location>
</feature>
<dbReference type="PANTHER" id="PTHR11905:SF112">
    <property type="entry name" value="DISINTEGRIN AND METALLOPROTEINASE DOMAIN-CONTAINING PROTEIN 12"/>
    <property type="match status" value="1"/>
</dbReference>
<dbReference type="PANTHER" id="PTHR11905">
    <property type="entry name" value="ADAM A DISINTEGRIN AND METALLOPROTEASE DOMAIN"/>
    <property type="match status" value="1"/>
</dbReference>
<dbReference type="CTD" id="8038"/>
<keyword evidence="2 8" id="KW-0812">Transmembrane</keyword>
<dbReference type="InterPro" id="IPR000742">
    <property type="entry name" value="EGF"/>
</dbReference>
<comment type="subcellular location">
    <subcellularLocation>
        <location evidence="1">Membrane</location>
        <topology evidence="1">Single-pass membrane protein</topology>
    </subcellularLocation>
</comment>
<gene>
    <name evidence="12" type="primary">ADAM12</name>
</gene>
<sequence>MSKRLLAERQRSPAPRPSVLLLSLSALLLASPRARGQNVDSKLESLRQQMLKDQSKDYEITVPLLLNGEQWRPANSIYSKNHPSLLQLVVQAEGERLVIHLERNEGLLASSFTETHYLKDGTDVVLSRNYTGHCYYHGNVRGYPSSSVSLSTCSGLRGIIVFENKSYILEPLEGATSEHKIYRAENLEIIPGSCGHQLDISATRAADPSHRSQGGRYKRETLKTTKYVELVIVADNREFQRQGKDVEKIKQRLIEIANYVDKLKPAGISCRESSNSCDLPEFCTGASPHCPANVYLHDGHACHGVDGYCYNGICQTHEQQCITLWGQGAKPAPGICFERVNSAGDPYGNCGKDSKSSFAKCEPRDAKCGKIQCQGGANRPVIGTNAVSIETNIPLQEGGKILCRGTHVYLGDDMPDPGLVLSGTKCEDGKICLNRRCQNTSVFGVHKCATKCHGRGVCNNKKNCHCEADWAPPYCDKPGFGGSVDSGPIRQADNKSLTVGVLITILCLTFAGSVMYLKRKTLMRLLFTSKKTTIEKLRSVSPARSSRSSKLNHVRTTSLSKNLMMKPQNANVQKRDGPRRPLPYQIVDISDPVKTHHVPQLKTPQRVLPPLPQPPCHQAGPERPLPANPTLRLPQENHKPSPPRKPLPADPLNKTRYNSACTPGLGHTKALPHIAPARPAPKHPPPVPRSSNATADVK</sequence>
<name>D6R189_CHICK</name>
<dbReference type="AlphaFoldDB" id="D6R189"/>
<evidence type="ECO:0000256" key="9">
    <source>
        <dbReference type="SAM" id="SignalP"/>
    </source>
</evidence>
<dbReference type="GeneID" id="425843"/>
<feature type="domain" description="Peptidase M12B" evidence="11">
    <location>
        <begin position="226"/>
        <end position="263"/>
    </location>
</feature>
<dbReference type="SUPFAM" id="SSF55486">
    <property type="entry name" value="Metalloproteases ('zincins'), catalytic domain"/>
    <property type="match status" value="1"/>
</dbReference>
<dbReference type="GO" id="GO:0006508">
    <property type="term" value="P:proteolysis"/>
    <property type="evidence" value="ECO:0007669"/>
    <property type="project" value="InterPro"/>
</dbReference>
<evidence type="ECO:0000256" key="2">
    <source>
        <dbReference type="ARBA" id="ARBA00022692"/>
    </source>
</evidence>
<evidence type="ECO:0000259" key="11">
    <source>
        <dbReference type="PROSITE" id="PS50215"/>
    </source>
</evidence>
<dbReference type="OrthoDB" id="5951731at2759"/>
<dbReference type="GO" id="GO:0016020">
    <property type="term" value="C:membrane"/>
    <property type="evidence" value="ECO:0007669"/>
    <property type="project" value="UniProtKB-SubCell"/>
</dbReference>
<evidence type="ECO:0000256" key="6">
    <source>
        <dbReference type="PROSITE-ProRule" id="PRU00076"/>
    </source>
</evidence>
<dbReference type="Gene3D" id="4.10.70.10">
    <property type="entry name" value="Disintegrin domain"/>
    <property type="match status" value="1"/>
</dbReference>
<dbReference type="MEROPS" id="M12.212"/>
<evidence type="ECO:0000256" key="8">
    <source>
        <dbReference type="SAM" id="Phobius"/>
    </source>
</evidence>
<evidence type="ECO:0000256" key="7">
    <source>
        <dbReference type="SAM" id="MobiDB-lite"/>
    </source>
</evidence>
<evidence type="ECO:0000259" key="10">
    <source>
        <dbReference type="PROSITE" id="PS50026"/>
    </source>
</evidence>
<feature type="transmembrane region" description="Helical" evidence="8">
    <location>
        <begin position="497"/>
        <end position="517"/>
    </location>
</feature>
<feature type="compositionally biased region" description="Low complexity" evidence="7">
    <location>
        <begin position="539"/>
        <end position="549"/>
    </location>
</feature>
<keyword evidence="3 8" id="KW-1133">Transmembrane helix</keyword>
<protein>
    <submittedName>
        <fullName evidence="12">ADAM12 short isoform</fullName>
    </submittedName>
</protein>